<dbReference type="Pfam" id="PF12705">
    <property type="entry name" value="PDDEXK_1"/>
    <property type="match status" value="1"/>
</dbReference>
<accession>A0ABT6TLE5</accession>
<keyword evidence="5" id="KW-0227">DNA damage</keyword>
<dbReference type="GO" id="GO:0004386">
    <property type="term" value="F:helicase activity"/>
    <property type="evidence" value="ECO:0007669"/>
    <property type="project" value="UniProtKB-KW"/>
</dbReference>
<feature type="domain" description="UvrD-like helicase C-terminal" evidence="14">
    <location>
        <begin position="303"/>
        <end position="616"/>
    </location>
</feature>
<keyword evidence="11" id="KW-0411">Iron-sulfur</keyword>
<reference evidence="15" key="1">
    <citation type="submission" date="2023-04" db="EMBL/GenBank/DDBJ databases">
        <title>Comparative genomic analysis of Cohnella hashimotonis sp. nov., isolated from the International Space Station.</title>
        <authorList>
            <person name="Venkateswaran K."/>
            <person name="Simpson A."/>
        </authorList>
    </citation>
    <scope>NUCLEOTIDE SEQUENCE</scope>
    <source>
        <strain evidence="15">F6_2S_P_1</strain>
    </source>
</reference>
<keyword evidence="3" id="KW-0479">Metal-binding</keyword>
<proteinExistence type="predicted"/>
<dbReference type="PANTHER" id="PTHR30591">
    <property type="entry name" value="RECBCD ENZYME SUBUNIT RECC"/>
    <property type="match status" value="1"/>
</dbReference>
<dbReference type="InterPro" id="IPR038726">
    <property type="entry name" value="PDDEXK_AddAB-type"/>
</dbReference>
<evidence type="ECO:0000313" key="16">
    <source>
        <dbReference type="Proteomes" id="UP001161691"/>
    </source>
</evidence>
<dbReference type="Gene3D" id="3.40.50.300">
    <property type="entry name" value="P-loop containing nucleotide triphosphate hydrolases"/>
    <property type="match status" value="4"/>
</dbReference>
<dbReference type="InterPro" id="IPR027417">
    <property type="entry name" value="P-loop_NTPase"/>
</dbReference>
<evidence type="ECO:0000256" key="5">
    <source>
        <dbReference type="ARBA" id="ARBA00022763"/>
    </source>
</evidence>
<dbReference type="SUPFAM" id="SSF52540">
    <property type="entry name" value="P-loop containing nucleoside triphosphate hydrolases"/>
    <property type="match status" value="1"/>
</dbReference>
<evidence type="ECO:0000256" key="9">
    <source>
        <dbReference type="ARBA" id="ARBA00022840"/>
    </source>
</evidence>
<evidence type="ECO:0000313" key="15">
    <source>
        <dbReference type="EMBL" id="MDI4646632.1"/>
    </source>
</evidence>
<gene>
    <name evidence="15" type="primary">addB</name>
    <name evidence="15" type="ORF">KB449_16770</name>
</gene>
<dbReference type="PANTHER" id="PTHR30591:SF1">
    <property type="entry name" value="RECBCD ENZYME SUBUNIT RECC"/>
    <property type="match status" value="1"/>
</dbReference>
<protein>
    <submittedName>
        <fullName evidence="15">Helicase-exonuclease AddAB subunit AddB</fullName>
    </submittedName>
</protein>
<name>A0ABT6TLE5_9BACL</name>
<keyword evidence="8" id="KW-0269">Exonuclease</keyword>
<keyword evidence="12" id="KW-0238">DNA-binding</keyword>
<dbReference type="InterPro" id="IPR049035">
    <property type="entry name" value="ADDB_N"/>
</dbReference>
<dbReference type="InterPro" id="IPR014017">
    <property type="entry name" value="DNA_helicase_UvrD-like_C"/>
</dbReference>
<dbReference type="PROSITE" id="PS51217">
    <property type="entry name" value="UVRD_HELICASE_CTER"/>
    <property type="match status" value="1"/>
</dbReference>
<evidence type="ECO:0000256" key="12">
    <source>
        <dbReference type="ARBA" id="ARBA00023125"/>
    </source>
</evidence>
<keyword evidence="4" id="KW-0547">Nucleotide-binding</keyword>
<keyword evidence="9" id="KW-0067">ATP-binding</keyword>
<keyword evidence="10" id="KW-0408">Iron</keyword>
<keyword evidence="1" id="KW-0004">4Fe-4S</keyword>
<keyword evidence="2" id="KW-0540">Nuclease</keyword>
<keyword evidence="6" id="KW-0378">Hydrolase</keyword>
<dbReference type="InterPro" id="IPR014140">
    <property type="entry name" value="DNA_helicase_suAddB"/>
</dbReference>
<evidence type="ECO:0000256" key="13">
    <source>
        <dbReference type="ARBA" id="ARBA00023204"/>
    </source>
</evidence>
<dbReference type="RefSeq" id="WP_282909465.1">
    <property type="nucleotide sequence ID" value="NZ_JAGRPV010000001.1"/>
</dbReference>
<evidence type="ECO:0000256" key="11">
    <source>
        <dbReference type="ARBA" id="ARBA00023014"/>
    </source>
</evidence>
<evidence type="ECO:0000256" key="10">
    <source>
        <dbReference type="ARBA" id="ARBA00023004"/>
    </source>
</evidence>
<evidence type="ECO:0000256" key="4">
    <source>
        <dbReference type="ARBA" id="ARBA00022741"/>
    </source>
</evidence>
<organism evidence="15 16">
    <name type="scientific">Cohnella hashimotonis</name>
    <dbReference type="NCBI Taxonomy" id="2826895"/>
    <lineage>
        <taxon>Bacteria</taxon>
        <taxon>Bacillati</taxon>
        <taxon>Bacillota</taxon>
        <taxon>Bacilli</taxon>
        <taxon>Bacillales</taxon>
        <taxon>Paenibacillaceae</taxon>
        <taxon>Cohnella</taxon>
    </lineage>
</organism>
<keyword evidence="7 15" id="KW-0347">Helicase</keyword>
<sequence length="1199" mass="132766">MKLRLIAGRSGSGKSHLIRTEIAERIAQDPAGPPLLLIVPEQATFQTEYALASAPGSKGFMRLQVLSFRRLAFRVMQEAGGAAVVPIADNGKTMLIHKALVRRQAQLKLYRSGAGGAGLAERIGELLTEWKRYGTDPAAINAVPLAVRGALHAGSTVPAGPAGAAEQAAAAAEGLLSDKLHDLSLLYEDVERELAGHYLDGEDSLDFLVKGAQASTLLQDAEIWLDGFHGFTPKEYAVIEALLRRCKRVSAALCVDRLYGAGERPDELDLFYQTADTSARLCAAAEAAGAQLEPPVLLRPSVSPRFAECPMLAHLERAMDGRHRWTGGETQLQPEHPRCGLSIREAASRRAEVEAAARDMLRRVREDGMRWREMSVFARNLEDYGELLASVFDDYGIPYFLDGKARGSQHPLVEFVRSALECVIGGWRYEAFFRCAKTDLLHPQDGSVARESVDALENYVLAAGIDGWRWHDDRSWYSLSARDLEAEEEDDDGTSRGGPSMQAIRATRDALLAPLRTFESRFKRSKTLADLCRALFLLLEETAAPDRLELWSRHDELAGEPLRARIHRQLWDGAIGLLDQLVELMGDEPADPALFAGMIDAGLESIRLGVVPPSLDRVLIGTPERTRTDRVSVLYLLGVNEGVMPRAIKDDGLLNEEERVKLAESGIAMAPGARRRLLDEEFLAYLALTTPSRHLWISYALADEEGQSLIKSSLIGRIRSWFPGLPIRAESAEPQPGSPDEAQLAFAVRPGRALTHTVAMLRRHRQGDALAPGWRSAYRWLIEHEPWRSRISVLLSSLRYSNEERPLQPHTSLLLYGDRLLASVSRMERFVACPFRHYAAHGLRLKERRMYRVDAPDIGQLFHAALRQTTEKLLMGDPSDGDAGLWHSEAAAAVERLLPKVQSQILLSTNRHRTMARKLSRIVSQTSAMLGEHASLSAFRPVGLEVDFGPQGIMPPLSLYLGNGRWMDVAGRIDRVDAAESQDGTLLRILDYKSSAVKLRLDEVAHGLSLQMLTYLDVVVTHAPHWLGRPAKPAGVLYLHVHNPLLHTANGLDETGAEEAIRKEYRMEGLVLADGEAVQLMDESLESSAKSSVVPVEYKKDGSFSARSQVADGAQWETLRKAVRRNISKIGKRIVEGDVDIAPYRLGKRSPCTVCEFRPVCQFDGQLEGNRHHALRRPANKDEVWEWLGEEDEEGGDEA</sequence>
<evidence type="ECO:0000256" key="8">
    <source>
        <dbReference type="ARBA" id="ARBA00022839"/>
    </source>
</evidence>
<evidence type="ECO:0000256" key="7">
    <source>
        <dbReference type="ARBA" id="ARBA00022806"/>
    </source>
</evidence>
<dbReference type="Gene3D" id="6.10.140.1030">
    <property type="match status" value="1"/>
</dbReference>
<evidence type="ECO:0000259" key="14">
    <source>
        <dbReference type="PROSITE" id="PS51217"/>
    </source>
</evidence>
<dbReference type="NCBIfam" id="TIGR02773">
    <property type="entry name" value="addB_Gpos"/>
    <property type="match status" value="1"/>
</dbReference>
<evidence type="ECO:0000256" key="3">
    <source>
        <dbReference type="ARBA" id="ARBA00022723"/>
    </source>
</evidence>
<dbReference type="EMBL" id="JAGRPV010000001">
    <property type="protein sequence ID" value="MDI4646632.1"/>
    <property type="molecule type" value="Genomic_DNA"/>
</dbReference>
<evidence type="ECO:0000256" key="1">
    <source>
        <dbReference type="ARBA" id="ARBA00022485"/>
    </source>
</evidence>
<dbReference type="Pfam" id="PF21445">
    <property type="entry name" value="ADDB_N"/>
    <property type="match status" value="1"/>
</dbReference>
<keyword evidence="13" id="KW-0234">DNA repair</keyword>
<evidence type="ECO:0000256" key="6">
    <source>
        <dbReference type="ARBA" id="ARBA00022801"/>
    </source>
</evidence>
<evidence type="ECO:0000256" key="2">
    <source>
        <dbReference type="ARBA" id="ARBA00022722"/>
    </source>
</evidence>
<keyword evidence="16" id="KW-1185">Reference proteome</keyword>
<comment type="caution">
    <text evidence="15">The sequence shown here is derived from an EMBL/GenBank/DDBJ whole genome shotgun (WGS) entry which is preliminary data.</text>
</comment>
<dbReference type="Proteomes" id="UP001161691">
    <property type="component" value="Unassembled WGS sequence"/>
</dbReference>